<dbReference type="AlphaFoldDB" id="A0A433MHQ9"/>
<dbReference type="InterPro" id="IPR007569">
    <property type="entry name" value="DUF559"/>
</dbReference>
<dbReference type="InterPro" id="IPR011335">
    <property type="entry name" value="Restrct_endonuc-II-like"/>
</dbReference>
<dbReference type="EMBL" id="RXFT01000003">
    <property type="protein sequence ID" value="RUR67376.1"/>
    <property type="molecule type" value="Genomic_DNA"/>
</dbReference>
<name>A0A433MHQ9_9BURK</name>
<protein>
    <submittedName>
        <fullName evidence="3">DUF559 domain-containing protein</fullName>
    </submittedName>
</protein>
<feature type="compositionally biased region" description="Basic and acidic residues" evidence="1">
    <location>
        <begin position="150"/>
        <end position="161"/>
    </location>
</feature>
<sequence>MSENLDTAGSLSRSRERARVRARSLRATPTDAEALLWHHLRDRRMATFKFRRQRPIGPYFADFACIETKLIVELDGGQHAEAVAYDEERTRFIEAQGYRVLRFWNQEVLTQTDAVRERILQALQEDSPHPNPLPQAGEGARQKAAVPSGERARQDTRNLKP</sequence>
<dbReference type="PANTHER" id="PTHR38590">
    <property type="entry name" value="BLL0828 PROTEIN"/>
    <property type="match status" value="1"/>
</dbReference>
<accession>A0A433MHQ9</accession>
<gene>
    <name evidence="3" type="ORF">EJP67_09915</name>
</gene>
<evidence type="ECO:0000313" key="4">
    <source>
        <dbReference type="Proteomes" id="UP000281118"/>
    </source>
</evidence>
<dbReference type="Pfam" id="PF04480">
    <property type="entry name" value="DUF559"/>
    <property type="match status" value="1"/>
</dbReference>
<feature type="domain" description="DUF559" evidence="2">
    <location>
        <begin position="18"/>
        <end position="124"/>
    </location>
</feature>
<proteinExistence type="predicted"/>
<reference evidence="3 4" key="1">
    <citation type="submission" date="2018-12" db="EMBL/GenBank/DDBJ databases">
        <title>The genome sequences of Variovorax guangxiensis DSM 27352.</title>
        <authorList>
            <person name="Gao J."/>
            <person name="Sun J."/>
        </authorList>
    </citation>
    <scope>NUCLEOTIDE SEQUENCE [LARGE SCALE GENOMIC DNA]</scope>
    <source>
        <strain evidence="3 4">DSM 27352</strain>
    </source>
</reference>
<evidence type="ECO:0000256" key="1">
    <source>
        <dbReference type="SAM" id="MobiDB-lite"/>
    </source>
</evidence>
<dbReference type="InterPro" id="IPR047216">
    <property type="entry name" value="Endonuclease_DUF559_bact"/>
</dbReference>
<dbReference type="PANTHER" id="PTHR38590:SF1">
    <property type="entry name" value="BLL0828 PROTEIN"/>
    <property type="match status" value="1"/>
</dbReference>
<evidence type="ECO:0000313" key="3">
    <source>
        <dbReference type="EMBL" id="RUR67376.1"/>
    </source>
</evidence>
<dbReference type="Gene3D" id="3.40.960.10">
    <property type="entry name" value="VSR Endonuclease"/>
    <property type="match status" value="1"/>
</dbReference>
<dbReference type="SUPFAM" id="SSF52980">
    <property type="entry name" value="Restriction endonuclease-like"/>
    <property type="match status" value="1"/>
</dbReference>
<comment type="caution">
    <text evidence="3">The sequence shown here is derived from an EMBL/GenBank/DDBJ whole genome shotgun (WGS) entry which is preliminary data.</text>
</comment>
<dbReference type="RefSeq" id="WP_126021536.1">
    <property type="nucleotide sequence ID" value="NZ_RXFT01000003.1"/>
</dbReference>
<dbReference type="CDD" id="cd01038">
    <property type="entry name" value="Endonuclease_DUF559"/>
    <property type="match status" value="1"/>
</dbReference>
<evidence type="ECO:0000259" key="2">
    <source>
        <dbReference type="Pfam" id="PF04480"/>
    </source>
</evidence>
<dbReference type="Proteomes" id="UP000281118">
    <property type="component" value="Unassembled WGS sequence"/>
</dbReference>
<dbReference type="OrthoDB" id="9798754at2"/>
<feature type="region of interest" description="Disordered" evidence="1">
    <location>
        <begin position="123"/>
        <end position="161"/>
    </location>
</feature>
<organism evidence="3 4">
    <name type="scientific">Variovorax guangxiensis</name>
    <dbReference type="NCBI Taxonomy" id="1775474"/>
    <lineage>
        <taxon>Bacteria</taxon>
        <taxon>Pseudomonadati</taxon>
        <taxon>Pseudomonadota</taxon>
        <taxon>Betaproteobacteria</taxon>
        <taxon>Burkholderiales</taxon>
        <taxon>Comamonadaceae</taxon>
        <taxon>Variovorax</taxon>
    </lineage>
</organism>